<evidence type="ECO:0000313" key="2">
    <source>
        <dbReference type="Proteomes" id="UP000249757"/>
    </source>
</evidence>
<dbReference type="EMBL" id="NRDI02000032">
    <property type="protein sequence ID" value="KAI1507785.1"/>
    <property type="molecule type" value="Genomic_DNA"/>
</dbReference>
<gene>
    <name evidence="1" type="ORF">Ptr86124_013199</name>
</gene>
<keyword evidence="2" id="KW-1185">Reference proteome</keyword>
<comment type="caution">
    <text evidence="1">The sequence shown here is derived from an EMBL/GenBank/DDBJ whole genome shotgun (WGS) entry which is preliminary data.</text>
</comment>
<sequence>MKGLVTPASLDLFDFVYENPIQQMRSPGLNREDDLSRVVAQGTPRYFDASLFGESHLATGSGKGPGSCMQNSILTRQILQSAPGSSDNPSAFENSLNLAARRNSEVDSHNVTRNASQQGPLPFSLPALGWQVFLEPLQKLFKNQEGNLNTFIKAQHVIQIHRALLNPQKRSVQPTELYLLLVTITWGALLDTEVNTPVKADLADAVEDMTKLLFRHADSVDKFLALVAMLCLAEKMNQKELHALILGCAGTASSLKLQMRSVVHATCLSEEQAAQVGQAIRVLYCIDKSYALRWQTLPYNPFNPPHQEWEAIRRRSIREVVLSCSTIPSDDLLQDQ</sequence>
<protein>
    <submittedName>
        <fullName evidence="1">Uncharacterized protein</fullName>
    </submittedName>
</protein>
<evidence type="ECO:0000313" key="1">
    <source>
        <dbReference type="EMBL" id="KAI1507785.1"/>
    </source>
</evidence>
<accession>A0A922N2E8</accession>
<proteinExistence type="predicted"/>
<organism evidence="1 2">
    <name type="scientific">Pyrenophora tritici-repentis</name>
    <dbReference type="NCBI Taxonomy" id="45151"/>
    <lineage>
        <taxon>Eukaryota</taxon>
        <taxon>Fungi</taxon>
        <taxon>Dikarya</taxon>
        <taxon>Ascomycota</taxon>
        <taxon>Pezizomycotina</taxon>
        <taxon>Dothideomycetes</taxon>
        <taxon>Pleosporomycetidae</taxon>
        <taxon>Pleosporales</taxon>
        <taxon>Pleosporineae</taxon>
        <taxon>Pleosporaceae</taxon>
        <taxon>Pyrenophora</taxon>
    </lineage>
</organism>
<dbReference type="AlphaFoldDB" id="A0A922N2E8"/>
<reference evidence="2" key="1">
    <citation type="journal article" date="2022" name="Microb. Genom.">
        <title>A global pangenome for the wheat fungal pathogen Pyrenophora tritici-repentis and prediction of effector protein structural homology.</title>
        <authorList>
            <person name="Moolhuijzen P.M."/>
            <person name="See P.T."/>
            <person name="Shi G."/>
            <person name="Powell H.R."/>
            <person name="Cockram J."/>
            <person name="Jorgensen L.N."/>
            <person name="Benslimane H."/>
            <person name="Strelkov S.E."/>
            <person name="Turner J."/>
            <person name="Liu Z."/>
            <person name="Moffat C.S."/>
        </authorList>
    </citation>
    <scope>NUCLEOTIDE SEQUENCE [LARGE SCALE GENOMIC DNA]</scope>
</reference>
<name>A0A922N2E8_9PLEO</name>
<dbReference type="Proteomes" id="UP000249757">
    <property type="component" value="Unassembled WGS sequence"/>
</dbReference>